<dbReference type="PANTHER" id="PTHR30033">
    <property type="entry name" value="FLAGELLAR HOOK-ASSOCIATED PROTEIN 1"/>
    <property type="match status" value="1"/>
</dbReference>
<dbReference type="InterPro" id="IPR001444">
    <property type="entry name" value="Flag_bb_rod_N"/>
</dbReference>
<dbReference type="InterPro" id="IPR053927">
    <property type="entry name" value="FlgK_helical"/>
</dbReference>
<keyword evidence="12" id="KW-0969">Cilium</keyword>
<accession>A0AA35GAW5</accession>
<keyword evidence="12" id="KW-0282">Flagellum</keyword>
<dbReference type="KEGG" id="cmic:caldi_28340"/>
<feature type="domain" description="Flagellar basal body rod protein N-terminal" evidence="9">
    <location>
        <begin position="8"/>
        <end position="37"/>
    </location>
</feature>
<keyword evidence="5 7" id="KW-0964">Secreted</keyword>
<keyword evidence="12" id="KW-0966">Cell projection</keyword>
<dbReference type="RefSeq" id="WP_264842372.1">
    <property type="nucleotide sequence ID" value="NZ_AP025628.1"/>
</dbReference>
<dbReference type="SUPFAM" id="SSF64518">
    <property type="entry name" value="Phase 1 flagellin"/>
    <property type="match status" value="1"/>
</dbReference>
<name>A0AA35GAW5_9FIRM</name>
<feature type="domain" description="Flagellar basal-body/hook protein C-terminal" evidence="10">
    <location>
        <begin position="436"/>
        <end position="474"/>
    </location>
</feature>
<proteinExistence type="inferred from homology"/>
<evidence type="ECO:0000256" key="1">
    <source>
        <dbReference type="ARBA" id="ARBA00004365"/>
    </source>
</evidence>
<evidence type="ECO:0000313" key="13">
    <source>
        <dbReference type="Proteomes" id="UP001163687"/>
    </source>
</evidence>
<evidence type="ECO:0000313" key="12">
    <source>
        <dbReference type="EMBL" id="BDG61744.1"/>
    </source>
</evidence>
<dbReference type="Proteomes" id="UP001163687">
    <property type="component" value="Chromosome"/>
</dbReference>
<dbReference type="EMBL" id="AP025628">
    <property type="protein sequence ID" value="BDG61744.1"/>
    <property type="molecule type" value="Genomic_DNA"/>
</dbReference>
<keyword evidence="13" id="KW-1185">Reference proteome</keyword>
<evidence type="ECO:0000256" key="7">
    <source>
        <dbReference type="RuleBase" id="RU362065"/>
    </source>
</evidence>
<dbReference type="GO" id="GO:0009424">
    <property type="term" value="C:bacterial-type flagellum hook"/>
    <property type="evidence" value="ECO:0007669"/>
    <property type="project" value="UniProtKB-UniRule"/>
</dbReference>
<organism evidence="12 13">
    <name type="scientific">Caldinitratiruptor microaerophilus</name>
    <dbReference type="NCBI Taxonomy" id="671077"/>
    <lineage>
        <taxon>Bacteria</taxon>
        <taxon>Bacillati</taxon>
        <taxon>Bacillota</taxon>
        <taxon>Clostridia</taxon>
        <taxon>Eubacteriales</taxon>
        <taxon>Symbiobacteriaceae</taxon>
        <taxon>Caldinitratiruptor</taxon>
    </lineage>
</organism>
<evidence type="ECO:0000256" key="2">
    <source>
        <dbReference type="ARBA" id="ARBA00004613"/>
    </source>
</evidence>
<dbReference type="InterPro" id="IPR010930">
    <property type="entry name" value="Flg_bb/hook_C_dom"/>
</dbReference>
<evidence type="ECO:0000259" key="9">
    <source>
        <dbReference type="Pfam" id="PF00460"/>
    </source>
</evidence>
<evidence type="ECO:0000259" key="11">
    <source>
        <dbReference type="Pfam" id="PF22638"/>
    </source>
</evidence>
<comment type="subcellular location">
    <subcellularLocation>
        <location evidence="1 7">Bacterial flagellum</location>
    </subcellularLocation>
    <subcellularLocation>
        <location evidence="2 7">Secreted</location>
    </subcellularLocation>
</comment>
<keyword evidence="8" id="KW-0175">Coiled coil</keyword>
<evidence type="ECO:0000256" key="6">
    <source>
        <dbReference type="ARBA" id="ARBA00023143"/>
    </source>
</evidence>
<evidence type="ECO:0000256" key="5">
    <source>
        <dbReference type="ARBA" id="ARBA00022525"/>
    </source>
</evidence>
<dbReference type="NCBIfam" id="TIGR02492">
    <property type="entry name" value="flgK_ends"/>
    <property type="match status" value="1"/>
</dbReference>
<dbReference type="Pfam" id="PF06429">
    <property type="entry name" value="Flg_bbr_C"/>
    <property type="match status" value="1"/>
</dbReference>
<keyword evidence="6 7" id="KW-0975">Bacterial flagellum</keyword>
<dbReference type="PANTHER" id="PTHR30033:SF1">
    <property type="entry name" value="FLAGELLAR HOOK-ASSOCIATED PROTEIN 1"/>
    <property type="match status" value="1"/>
</dbReference>
<evidence type="ECO:0000259" key="10">
    <source>
        <dbReference type="Pfam" id="PF06429"/>
    </source>
</evidence>
<dbReference type="AlphaFoldDB" id="A0AA35GAW5"/>
<dbReference type="Pfam" id="PF00460">
    <property type="entry name" value="Flg_bb_rod"/>
    <property type="match status" value="1"/>
</dbReference>
<evidence type="ECO:0000256" key="3">
    <source>
        <dbReference type="ARBA" id="ARBA00009677"/>
    </source>
</evidence>
<dbReference type="Pfam" id="PF22638">
    <property type="entry name" value="FlgK_D1"/>
    <property type="match status" value="1"/>
</dbReference>
<comment type="similarity">
    <text evidence="3 7">Belongs to the flagella basal body rod proteins family.</text>
</comment>
<reference evidence="12" key="1">
    <citation type="submission" date="2022-03" db="EMBL/GenBank/DDBJ databases">
        <title>Complete genome sequence of Caldinitratiruptor microaerophilus.</title>
        <authorList>
            <person name="Mukaiyama R."/>
            <person name="Nishiyama T."/>
            <person name="Ueda K."/>
        </authorList>
    </citation>
    <scope>NUCLEOTIDE SEQUENCE</scope>
    <source>
        <strain evidence="12">JCM 16183</strain>
    </source>
</reference>
<gene>
    <name evidence="7 12" type="primary">flgK</name>
    <name evidence="12" type="ORF">caldi_28340</name>
</gene>
<evidence type="ECO:0000256" key="4">
    <source>
        <dbReference type="ARBA" id="ARBA00016244"/>
    </source>
</evidence>
<dbReference type="GO" id="GO:0005198">
    <property type="term" value="F:structural molecule activity"/>
    <property type="evidence" value="ECO:0007669"/>
    <property type="project" value="UniProtKB-UniRule"/>
</dbReference>
<dbReference type="PRINTS" id="PR01005">
    <property type="entry name" value="FLGHOOKAP1"/>
</dbReference>
<sequence>MPSPWLGIEIGLGGLRANQRALEITGHNIANVHTEGYSRQSPVFETTPALDYPVASEPGQIGTGVHIARTNRYREMFLDLQYRKHSANYGYSKTLVDFYDQLEGVWQEPSDYNLRAHLDRFWDALQDLANRPGAYDARVTVIESGKALVQVAKSLHQQMEDLGKSLEDRIQADVTELNRMANDVAQLNEQIARVQAQGQTAHDLEDKRDLLLDQMAAMAGVRWELTPAGRVTVYIGTHRLVNGAAAVPDPVDEVVGDATGAQYVLKWSSDSSAITLTSGELAATLEARNVLLPYFSSKLDTLVSVVAGKINWQHSQGWPQSGDFFRGVNPKDPNASPPEEFTLDWNLFDVDPDIESDPWQIAAAASGPTITESDGENARKMAALFDAALSGLDNSTVGEYYRATEADLGVRARKERSVEETLRIQVQQVRTLRDSTSGVTLDEEVARMIQYQQAFGAAARLITTVDEMLDKLINGTGAVGR</sequence>
<feature type="domain" description="Flagellar hook-associated protein FlgK helical" evidence="11">
    <location>
        <begin position="100"/>
        <end position="323"/>
    </location>
</feature>
<dbReference type="GO" id="GO:0044780">
    <property type="term" value="P:bacterial-type flagellum assembly"/>
    <property type="evidence" value="ECO:0007669"/>
    <property type="project" value="InterPro"/>
</dbReference>
<feature type="coiled-coil region" evidence="8">
    <location>
        <begin position="170"/>
        <end position="197"/>
    </location>
</feature>
<dbReference type="InterPro" id="IPR002371">
    <property type="entry name" value="FlgK"/>
</dbReference>
<protein>
    <recommendedName>
        <fullName evidence="4 7">Flagellar hook-associated protein 1</fullName>
        <shortName evidence="7">HAP1</shortName>
    </recommendedName>
</protein>
<dbReference type="GO" id="GO:0005576">
    <property type="term" value="C:extracellular region"/>
    <property type="evidence" value="ECO:0007669"/>
    <property type="project" value="UniProtKB-SubCell"/>
</dbReference>
<evidence type="ECO:0000256" key="8">
    <source>
        <dbReference type="SAM" id="Coils"/>
    </source>
</evidence>